<comment type="subcellular location">
    <subcellularLocation>
        <location evidence="2">Cytoplasm</location>
    </subcellularLocation>
</comment>
<evidence type="ECO:0000313" key="4">
    <source>
        <dbReference type="Proteomes" id="UP000663801"/>
    </source>
</evidence>
<keyword evidence="1 2" id="KW-0143">Chaperone</keyword>
<keyword evidence="2" id="KW-0996">Nickel insertion</keyword>
<gene>
    <name evidence="2" type="primary">ureD</name>
    <name evidence="3" type="ORF">JL107_15305</name>
</gene>
<dbReference type="RefSeq" id="WP_205257920.1">
    <property type="nucleotide sequence ID" value="NZ_JAERWL010000012.1"/>
</dbReference>
<name>A0A938YHK0_9ACTN</name>
<keyword evidence="4" id="KW-1185">Reference proteome</keyword>
<dbReference type="Proteomes" id="UP000663801">
    <property type="component" value="Unassembled WGS sequence"/>
</dbReference>
<comment type="caution">
    <text evidence="3">The sequence shown here is derived from an EMBL/GenBank/DDBJ whole genome shotgun (WGS) entry which is preliminary data.</text>
</comment>
<dbReference type="GO" id="GO:0005737">
    <property type="term" value="C:cytoplasm"/>
    <property type="evidence" value="ECO:0007669"/>
    <property type="project" value="UniProtKB-SubCell"/>
</dbReference>
<evidence type="ECO:0000256" key="2">
    <source>
        <dbReference type="HAMAP-Rule" id="MF_01384"/>
    </source>
</evidence>
<organism evidence="3 4">
    <name type="scientific">Nakamurella flavida</name>
    <dbReference type="NCBI Taxonomy" id="363630"/>
    <lineage>
        <taxon>Bacteria</taxon>
        <taxon>Bacillati</taxon>
        <taxon>Actinomycetota</taxon>
        <taxon>Actinomycetes</taxon>
        <taxon>Nakamurellales</taxon>
        <taxon>Nakamurellaceae</taxon>
        <taxon>Nakamurella</taxon>
    </lineage>
</organism>
<dbReference type="HAMAP" id="MF_01384">
    <property type="entry name" value="UreD"/>
    <property type="match status" value="1"/>
</dbReference>
<sequence length="239" mass="24138">MIEVGVRAAPGRARVHLRGGQLSPRPMRVTDTGASVALVATGALLLGGDHVDVALTVGPGAWLEVVEIAGTVAYDAAGEASSWTVRASVEAGGTLVWSGEPFVVADGANTVRTLDISLAQGATATVRDVLVLGRTGERGGAVRSVTRADLAGHPLLAEDLDLADPVDRGLTGVLGAARVLDTIAVLGRRLAEVPADAPADPGSRFELAGPGTLLRSVRSETAGSPLLGVWPGVRAAALS</sequence>
<dbReference type="AlphaFoldDB" id="A0A938YHK0"/>
<comment type="similarity">
    <text evidence="2">Belongs to the UreD family.</text>
</comment>
<evidence type="ECO:0000313" key="3">
    <source>
        <dbReference type="EMBL" id="MBM9477816.1"/>
    </source>
</evidence>
<evidence type="ECO:0000256" key="1">
    <source>
        <dbReference type="ARBA" id="ARBA00023186"/>
    </source>
</evidence>
<dbReference type="GO" id="GO:0016151">
    <property type="term" value="F:nickel cation binding"/>
    <property type="evidence" value="ECO:0007669"/>
    <property type="project" value="UniProtKB-UniRule"/>
</dbReference>
<reference evidence="3" key="1">
    <citation type="submission" date="2021-01" db="EMBL/GenBank/DDBJ databases">
        <title>KCTC 19127 draft genome.</title>
        <authorList>
            <person name="An D."/>
        </authorList>
    </citation>
    <scope>NUCLEOTIDE SEQUENCE</scope>
    <source>
        <strain evidence="3">KCTC 19127</strain>
    </source>
</reference>
<accession>A0A938YHK0</accession>
<dbReference type="InterPro" id="IPR002669">
    <property type="entry name" value="UreD"/>
</dbReference>
<keyword evidence="2" id="KW-0963">Cytoplasm</keyword>
<dbReference type="EMBL" id="JAERWL010000012">
    <property type="protein sequence ID" value="MBM9477816.1"/>
    <property type="molecule type" value="Genomic_DNA"/>
</dbReference>
<protein>
    <recommendedName>
        <fullName evidence="2">Urease accessory protein UreD</fullName>
    </recommendedName>
</protein>
<dbReference type="Pfam" id="PF01774">
    <property type="entry name" value="UreD"/>
    <property type="match status" value="1"/>
</dbReference>
<proteinExistence type="inferred from homology"/>
<comment type="function">
    <text evidence="2">Required for maturation of urease via the functional incorporation of the urease nickel metallocenter.</text>
</comment>
<comment type="subunit">
    <text evidence="2">UreD, UreF and UreG form a complex that acts as a GTP-hydrolysis-dependent molecular chaperone, activating the urease apoprotein by helping to assemble the nickel containing metallocenter of UreC. The UreE protein probably delivers the nickel.</text>
</comment>